<dbReference type="EMBL" id="JAQQWE010000004">
    <property type="protein sequence ID" value="KAK7956901.1"/>
    <property type="molecule type" value="Genomic_DNA"/>
</dbReference>
<comment type="caution">
    <text evidence="3">The sequence shown here is derived from an EMBL/GenBank/DDBJ whole genome shotgun (WGS) entry which is preliminary data.</text>
</comment>
<reference evidence="3 4" key="1">
    <citation type="submission" date="2023-01" db="EMBL/GenBank/DDBJ databases">
        <title>Analysis of 21 Apiospora genomes using comparative genomics revels a genus with tremendous synthesis potential of carbohydrate active enzymes and secondary metabolites.</title>
        <authorList>
            <person name="Sorensen T."/>
        </authorList>
    </citation>
    <scope>NUCLEOTIDE SEQUENCE [LARGE SCALE GENOMIC DNA]</scope>
    <source>
        <strain evidence="3 4">CBS 24483</strain>
    </source>
</reference>
<gene>
    <name evidence="3" type="ORF">PG986_006123</name>
</gene>
<keyword evidence="4" id="KW-1185">Reference proteome</keyword>
<feature type="compositionally biased region" description="Basic and acidic residues" evidence="1">
    <location>
        <begin position="478"/>
        <end position="496"/>
    </location>
</feature>
<feature type="region of interest" description="Disordered" evidence="1">
    <location>
        <begin position="414"/>
        <end position="462"/>
    </location>
</feature>
<feature type="region of interest" description="Disordered" evidence="1">
    <location>
        <begin position="475"/>
        <end position="539"/>
    </location>
</feature>
<feature type="non-terminal residue" evidence="3">
    <location>
        <position position="763"/>
    </location>
</feature>
<sequence length="763" mass="84789">MLVPDEAASCWPTENLILKKGRKHYRTQISPISASSRHWQLRSVLSAEGNDVLYYPTGVMSTHIMRLDTRTRETETVKVLNFHPRCMVAKNGWICCGGENGEFAIIRDIGQTEEGLEAGSASVPGAGEAALANDFRSHGSPLGGDPSLTQFSRDMFNMLERRLNGPTRSWTYLSKKFGTERVNCITIWQPVKPAVAPPAAPPLPRTQNYATPVAILANNDKTITIVGLQDCEYLDEIEYPDCVNRGVLSPDGTLLAAISDDPYLYIHVRKVVKRGKLGDCPEWKLLPRIRLKDQKKQSPSDCRGSFAVCFSASGRYLAVGTQYGTISVFNVAAILEAKVDPLITWFYSARFPQDNAAVRDMAFCPGPFDLLAWTEHRGRVGIADARTNFSQRQVIALDTLEGVERLPLNDRSTIDPRLLDHRSDRNATSGGGSASHLSNLLGRTGSPRPLPNPEPSDTADRLNHPFTQEETAILEAVQNDRRRREAREAREARDQPGQHVQRGSAAWRSTVWAERVSAPSPSSSMTPPPSNLRPTDRETEQTALQTYREIAHMLRQQRETLTRILERERSTREARDPTRLVVPPSISDQQDRERRAPTPRRRGSVMQSLSQNNDSASTASASASRPQVSSGADFGVSLSRDSPTPWGRLTSGWADLEALYNISGGDGNAGNDSTSRAETLNRARRGIPVISDVWNDDLSGFASRQNYRRLNTRDHPQYPDDTAGLAWSEDGQILWVATEDGVYEFRVNLQGRKYFPPHKPSLI</sequence>
<organism evidence="3 4">
    <name type="scientific">Apiospora aurea</name>
    <dbReference type="NCBI Taxonomy" id="335848"/>
    <lineage>
        <taxon>Eukaryota</taxon>
        <taxon>Fungi</taxon>
        <taxon>Dikarya</taxon>
        <taxon>Ascomycota</taxon>
        <taxon>Pezizomycotina</taxon>
        <taxon>Sordariomycetes</taxon>
        <taxon>Xylariomycetidae</taxon>
        <taxon>Amphisphaeriales</taxon>
        <taxon>Apiosporaceae</taxon>
        <taxon>Apiospora</taxon>
    </lineage>
</organism>
<evidence type="ECO:0000313" key="4">
    <source>
        <dbReference type="Proteomes" id="UP001391051"/>
    </source>
</evidence>
<name>A0ABR1QJI5_9PEZI</name>
<feature type="compositionally biased region" description="Basic and acidic residues" evidence="1">
    <location>
        <begin position="565"/>
        <end position="578"/>
    </location>
</feature>
<dbReference type="Gene3D" id="2.130.10.10">
    <property type="entry name" value="YVTN repeat-like/Quinoprotein amine dehydrogenase"/>
    <property type="match status" value="1"/>
</dbReference>
<feature type="compositionally biased region" description="Basic and acidic residues" evidence="1">
    <location>
        <begin position="414"/>
        <end position="425"/>
    </location>
</feature>
<dbReference type="PANTHER" id="PTHR43991:SF9">
    <property type="entry name" value="DUF2415 DOMAIN-CONTAINING PROTEIN"/>
    <property type="match status" value="1"/>
</dbReference>
<dbReference type="InterPro" id="IPR019417">
    <property type="entry name" value="DUF2415"/>
</dbReference>
<dbReference type="Proteomes" id="UP001391051">
    <property type="component" value="Unassembled WGS sequence"/>
</dbReference>
<feature type="compositionally biased region" description="Polar residues" evidence="1">
    <location>
        <begin position="605"/>
        <end position="614"/>
    </location>
</feature>
<accession>A0ABR1QJI5</accession>
<feature type="region of interest" description="Disordered" evidence="1">
    <location>
        <begin position="565"/>
        <end position="641"/>
    </location>
</feature>
<dbReference type="PANTHER" id="PTHR43991">
    <property type="entry name" value="WD REPEAT PROTEIN (AFU_ORTHOLOGUE AFUA_8G05640)-RELATED"/>
    <property type="match status" value="1"/>
</dbReference>
<evidence type="ECO:0000259" key="2">
    <source>
        <dbReference type="Pfam" id="PF10313"/>
    </source>
</evidence>
<dbReference type="GeneID" id="92075407"/>
<protein>
    <recommendedName>
        <fullName evidence="2">DUF2415 domain-containing protein</fullName>
    </recommendedName>
</protein>
<dbReference type="RefSeq" id="XP_066702207.1">
    <property type="nucleotide sequence ID" value="XM_066842345.1"/>
</dbReference>
<evidence type="ECO:0000256" key="1">
    <source>
        <dbReference type="SAM" id="MobiDB-lite"/>
    </source>
</evidence>
<evidence type="ECO:0000313" key="3">
    <source>
        <dbReference type="EMBL" id="KAK7956901.1"/>
    </source>
</evidence>
<dbReference type="Pfam" id="PF10313">
    <property type="entry name" value="DUF2415"/>
    <property type="match status" value="1"/>
</dbReference>
<proteinExistence type="predicted"/>
<feature type="compositionally biased region" description="Low complexity" evidence="1">
    <location>
        <begin position="615"/>
        <end position="624"/>
    </location>
</feature>
<feature type="domain" description="DUF2415" evidence="2">
    <location>
        <begin position="357"/>
        <end position="395"/>
    </location>
</feature>
<dbReference type="InterPro" id="IPR015943">
    <property type="entry name" value="WD40/YVTN_repeat-like_dom_sf"/>
</dbReference>
<dbReference type="SUPFAM" id="SSF82171">
    <property type="entry name" value="DPP6 N-terminal domain-like"/>
    <property type="match status" value="1"/>
</dbReference>